<dbReference type="GO" id="GO:0003723">
    <property type="term" value="F:RNA binding"/>
    <property type="evidence" value="ECO:0007669"/>
    <property type="project" value="InterPro"/>
</dbReference>
<evidence type="ECO:0000313" key="7">
    <source>
        <dbReference type="Proteomes" id="UP000186705"/>
    </source>
</evidence>
<dbReference type="GO" id="GO:0000455">
    <property type="term" value="P:enzyme-directed rRNA pseudouridine synthesis"/>
    <property type="evidence" value="ECO:0007669"/>
    <property type="project" value="TreeGrafter"/>
</dbReference>
<organism evidence="6 7">
    <name type="scientific">Dubosiella newyorkensis</name>
    <dbReference type="NCBI Taxonomy" id="1862672"/>
    <lineage>
        <taxon>Bacteria</taxon>
        <taxon>Bacillati</taxon>
        <taxon>Bacillota</taxon>
        <taxon>Erysipelotrichia</taxon>
        <taxon>Erysipelotrichales</taxon>
        <taxon>Erysipelotrichaceae</taxon>
        <taxon>Dubosiella</taxon>
    </lineage>
</organism>
<dbReference type="Gene3D" id="3.30.2350.10">
    <property type="entry name" value="Pseudouridine synthase"/>
    <property type="match status" value="1"/>
</dbReference>
<dbReference type="STRING" id="1862672.BO225_09555"/>
<comment type="similarity">
    <text evidence="2">Belongs to the pseudouridine synthase RluA family.</text>
</comment>
<evidence type="ECO:0000256" key="4">
    <source>
        <dbReference type="ARBA" id="ARBA00033164"/>
    </source>
</evidence>
<gene>
    <name evidence="6" type="ORF">BO225_09555</name>
</gene>
<dbReference type="SUPFAM" id="SSF55120">
    <property type="entry name" value="Pseudouridine synthase"/>
    <property type="match status" value="1"/>
</dbReference>
<dbReference type="GO" id="GO:0009982">
    <property type="term" value="F:pseudouridine synthase activity"/>
    <property type="evidence" value="ECO:0007669"/>
    <property type="project" value="InterPro"/>
</dbReference>
<dbReference type="EMBL" id="MPKA01000090">
    <property type="protein sequence ID" value="OLU45027.1"/>
    <property type="molecule type" value="Genomic_DNA"/>
</dbReference>
<evidence type="ECO:0000256" key="1">
    <source>
        <dbReference type="ARBA" id="ARBA00000073"/>
    </source>
</evidence>
<dbReference type="InterPro" id="IPR020103">
    <property type="entry name" value="PsdUridine_synth_cat_dom_sf"/>
</dbReference>
<dbReference type="OrthoDB" id="9807829at2"/>
<dbReference type="GO" id="GO:0140098">
    <property type="term" value="F:catalytic activity, acting on RNA"/>
    <property type="evidence" value="ECO:0007669"/>
    <property type="project" value="UniProtKB-ARBA"/>
</dbReference>
<dbReference type="PANTHER" id="PTHR21600:SF44">
    <property type="entry name" value="RIBOSOMAL LARGE SUBUNIT PSEUDOURIDINE SYNTHASE D"/>
    <property type="match status" value="1"/>
</dbReference>
<dbReference type="InterPro" id="IPR006145">
    <property type="entry name" value="PsdUridine_synth_RsuA/RluA"/>
</dbReference>
<evidence type="ECO:0000256" key="3">
    <source>
        <dbReference type="ARBA" id="ARBA00031870"/>
    </source>
</evidence>
<protein>
    <recommendedName>
        <fullName evidence="3">RNA pseudouridylate synthase</fullName>
    </recommendedName>
    <alternativeName>
        <fullName evidence="4">RNA-uridine isomerase</fullName>
    </alternativeName>
</protein>
<dbReference type="PANTHER" id="PTHR21600">
    <property type="entry name" value="MITOCHONDRIAL RNA PSEUDOURIDINE SYNTHASE"/>
    <property type="match status" value="1"/>
</dbReference>
<dbReference type="Proteomes" id="UP000186705">
    <property type="component" value="Unassembled WGS sequence"/>
</dbReference>
<dbReference type="GeneID" id="78276186"/>
<dbReference type="Pfam" id="PF00849">
    <property type="entry name" value="PseudoU_synth_2"/>
    <property type="match status" value="1"/>
</dbReference>
<evidence type="ECO:0000259" key="5">
    <source>
        <dbReference type="Pfam" id="PF00849"/>
    </source>
</evidence>
<comment type="caution">
    <text evidence="6">The sequence shown here is derived from an EMBL/GenBank/DDBJ whole genome shotgun (WGS) entry which is preliminary data.</text>
</comment>
<dbReference type="InterPro" id="IPR050188">
    <property type="entry name" value="RluA_PseudoU_synthase"/>
</dbReference>
<evidence type="ECO:0000256" key="2">
    <source>
        <dbReference type="ARBA" id="ARBA00010876"/>
    </source>
</evidence>
<name>A0A1U7NKT5_9FIRM</name>
<dbReference type="AlphaFoldDB" id="A0A1U7NKT5"/>
<sequence>METIKTYPDQVTKVKGSLTEILSRYAITKTALKNWTIQEKESYVDFIPKKIDPPLFQEQEAKIVYEDEACLVAYKPFGQLVHSDGSGENTLEDDVNSYLALQNFPYKAKACHRIDTSTCGLVLFNKIPFLQNFFDKHFRDQTIEKEYYVLVDGLFPWPKKRVKKPIGKDRHDAKKMIPYSQGKEAETLFEKIKEANGRTLLKAKIFHGRKHQIRVHAAYLGFPIVNDRLYNPNHKAGVLGLESMHLVFDSPIQTKKVDIEVDLDPRLADFI</sequence>
<dbReference type="RefSeq" id="WP_076342032.1">
    <property type="nucleotide sequence ID" value="NZ_CAXHRD010000006.1"/>
</dbReference>
<comment type="catalytic activity">
    <reaction evidence="1">
        <text>a uridine in RNA = a pseudouridine in RNA</text>
        <dbReference type="Rhea" id="RHEA:48348"/>
        <dbReference type="Rhea" id="RHEA-COMP:12068"/>
        <dbReference type="Rhea" id="RHEA-COMP:12069"/>
        <dbReference type="ChEBI" id="CHEBI:65314"/>
        <dbReference type="ChEBI" id="CHEBI:65315"/>
    </reaction>
</comment>
<keyword evidence="7" id="KW-1185">Reference proteome</keyword>
<accession>A0A1U7NKT5</accession>
<reference evidence="6 7" key="1">
    <citation type="submission" date="2016-11" db="EMBL/GenBank/DDBJ databases">
        <title>Description of two novel members of the family Erysipelotrichaceae: Ileibacterium lipovorans gen. nov., sp. nov. and Dubosiella newyorkensis, gen. nov., sp. nov.</title>
        <authorList>
            <person name="Cox L.M."/>
            <person name="Sohn J."/>
            <person name="Tyrrell K.L."/>
            <person name="Citron D.M."/>
            <person name="Lawson P.A."/>
            <person name="Patel N.B."/>
            <person name="Iizumi T."/>
            <person name="Perez-Perez G.I."/>
            <person name="Goldstein E.J."/>
            <person name="Blaser M.J."/>
        </authorList>
    </citation>
    <scope>NUCLEOTIDE SEQUENCE [LARGE SCALE GENOMIC DNA]</scope>
    <source>
        <strain evidence="6 7">NYU-BL-A4</strain>
    </source>
</reference>
<feature type="domain" description="Pseudouridine synthase RsuA/RluA-like" evidence="5">
    <location>
        <begin position="71"/>
        <end position="218"/>
    </location>
</feature>
<dbReference type="CDD" id="cd02869">
    <property type="entry name" value="PseudoU_synth_RluA_like"/>
    <property type="match status" value="1"/>
</dbReference>
<proteinExistence type="inferred from homology"/>
<evidence type="ECO:0000313" key="6">
    <source>
        <dbReference type="EMBL" id="OLU45027.1"/>
    </source>
</evidence>